<gene>
    <name evidence="4" type="ORF">OL497_06995</name>
</gene>
<keyword evidence="1" id="KW-0732">Signal</keyword>
<feature type="chain" id="PRO_5045485202" evidence="1">
    <location>
        <begin position="29"/>
        <end position="716"/>
    </location>
</feature>
<feature type="domain" description="Secretion system C-terminal sorting" evidence="2">
    <location>
        <begin position="643"/>
        <end position="713"/>
    </location>
</feature>
<dbReference type="Pfam" id="PF19081">
    <property type="entry name" value="Ig_7"/>
    <property type="match status" value="3"/>
</dbReference>
<evidence type="ECO:0000256" key="1">
    <source>
        <dbReference type="SAM" id="SignalP"/>
    </source>
</evidence>
<dbReference type="NCBIfam" id="TIGR04183">
    <property type="entry name" value="Por_Secre_tail"/>
    <property type="match status" value="1"/>
</dbReference>
<sequence length="716" mass="77084">MKAQFYPLKKAALLLLLLLCIAVRQTYAQVYANAQTNGTTGVCLLCGVSNPGNPVNNSNLTDYSTFNITAGLLGVTVYQTLIFPSASSVGCDSLVIGIGSGNAILSANLLGGVSIQTFNGATPNGDSQVITSPILRILENNTQGLVSIKPTKTFDRVKITLSSSLVGLLNSFQLYYAYRTPAIPPPNATDSITICAGQTTAVTATTLPGATISWYSAATGGTLLATGSSYNVSPAVTTTYYAEASLGSCKSIRKAVKVIVRAKPANPAYTVPQGLTCGSFNIPITNHQIGFTYNVLVKYSFFGTPLFDTAFTVVNSNTVTTPNYTATRTAQADIYIQTVNPITGCKSDTVHKLYNVNAAGGPALVDFDSVTICKYDSVTLHAYNTVFAGAFMRWYDAPVGGNLLYTGSFYKVSPAVTTTYYAATSIVCENPQRKAVKVTVTKIPDPITSVTPAFTCGPVKIAVLNHQPGYNYRVKINYVYLFQTIFDTSFVVVNKDTIVTPNYSPTVFAQGETYIQAIDPVSGCRSDTTFLKFILSGDGGAPVVDADSVTICKGDSVTLHAYNPINDAFNTVWYDAPTGGNLLFTGNYFKVSPAATTTYYVTSRLQCEYKFRKPVKVKVNLCSEPLMSNIIGKPNTPVRDLTIYPNPTDGTIRFITDKNLSGSLAIVRDINGREVQRTILTQNGLNLSAHLPEGIYFLQVIKDKQEIYRGKVILRH</sequence>
<keyword evidence="5" id="KW-1185">Reference proteome</keyword>
<evidence type="ECO:0000259" key="2">
    <source>
        <dbReference type="Pfam" id="PF18962"/>
    </source>
</evidence>
<feature type="domain" description="Ig-like" evidence="3">
    <location>
        <begin position="186"/>
        <end position="260"/>
    </location>
</feature>
<dbReference type="InterPro" id="IPR026444">
    <property type="entry name" value="Secre_tail"/>
</dbReference>
<dbReference type="Proteomes" id="UP001207742">
    <property type="component" value="Unassembled WGS sequence"/>
</dbReference>
<evidence type="ECO:0000313" key="5">
    <source>
        <dbReference type="Proteomes" id="UP001207742"/>
    </source>
</evidence>
<evidence type="ECO:0000313" key="4">
    <source>
        <dbReference type="EMBL" id="MCW3483633.1"/>
    </source>
</evidence>
<dbReference type="RefSeq" id="WP_264729153.1">
    <property type="nucleotide sequence ID" value="NZ_JAPDNR010000001.1"/>
</dbReference>
<organism evidence="4 5">
    <name type="scientific">Chitinophaga nivalis</name>
    <dbReference type="NCBI Taxonomy" id="2991709"/>
    <lineage>
        <taxon>Bacteria</taxon>
        <taxon>Pseudomonadati</taxon>
        <taxon>Bacteroidota</taxon>
        <taxon>Chitinophagia</taxon>
        <taxon>Chitinophagales</taxon>
        <taxon>Chitinophagaceae</taxon>
        <taxon>Chitinophaga</taxon>
    </lineage>
</organism>
<dbReference type="InterPro" id="IPR044023">
    <property type="entry name" value="Ig_7"/>
</dbReference>
<feature type="domain" description="Ig-like" evidence="3">
    <location>
        <begin position="541"/>
        <end position="620"/>
    </location>
</feature>
<proteinExistence type="predicted"/>
<dbReference type="EMBL" id="JAPDNS010000001">
    <property type="protein sequence ID" value="MCW3483633.1"/>
    <property type="molecule type" value="Genomic_DNA"/>
</dbReference>
<name>A0ABT3II66_9BACT</name>
<evidence type="ECO:0000259" key="3">
    <source>
        <dbReference type="Pfam" id="PF19081"/>
    </source>
</evidence>
<reference evidence="4 5" key="1">
    <citation type="submission" date="2022-10" db="EMBL/GenBank/DDBJ databases">
        <title>Chitinophaga nivalis PC15 sp. nov., isolated from Pyeongchang county, South Korea.</title>
        <authorList>
            <person name="Trinh H.N."/>
        </authorList>
    </citation>
    <scope>NUCLEOTIDE SEQUENCE [LARGE SCALE GENOMIC DNA]</scope>
    <source>
        <strain evidence="4 5">PC14</strain>
    </source>
</reference>
<protein>
    <submittedName>
        <fullName evidence="4">T9SS type A sorting domain-containing protein</fullName>
    </submittedName>
</protein>
<feature type="signal peptide" evidence="1">
    <location>
        <begin position="1"/>
        <end position="28"/>
    </location>
</feature>
<accession>A0ABT3II66</accession>
<dbReference type="Pfam" id="PF18962">
    <property type="entry name" value="Por_Secre_tail"/>
    <property type="match status" value="1"/>
</dbReference>
<comment type="caution">
    <text evidence="4">The sequence shown here is derived from an EMBL/GenBank/DDBJ whole genome shotgun (WGS) entry which is preliminary data.</text>
</comment>
<feature type="domain" description="Ig-like" evidence="3">
    <location>
        <begin position="368"/>
        <end position="441"/>
    </location>
</feature>